<keyword evidence="3" id="KW-1185">Reference proteome</keyword>
<evidence type="ECO:0000256" key="1">
    <source>
        <dbReference type="SAM" id="Phobius"/>
    </source>
</evidence>
<feature type="transmembrane region" description="Helical" evidence="1">
    <location>
        <begin position="15"/>
        <end position="34"/>
    </location>
</feature>
<dbReference type="AlphaFoldDB" id="A0A919GX93"/>
<keyword evidence="1" id="KW-1133">Transmembrane helix</keyword>
<feature type="transmembrane region" description="Helical" evidence="1">
    <location>
        <begin position="106"/>
        <end position="127"/>
    </location>
</feature>
<comment type="caution">
    <text evidence="2">The sequence shown here is derived from an EMBL/GenBank/DDBJ whole genome shotgun (WGS) entry which is preliminary data.</text>
</comment>
<proteinExistence type="predicted"/>
<keyword evidence="1" id="KW-0812">Transmembrane</keyword>
<evidence type="ECO:0000313" key="3">
    <source>
        <dbReference type="Proteomes" id="UP000600026"/>
    </source>
</evidence>
<organism evidence="2 3">
    <name type="scientific">Streptomyces xanthophaeus</name>
    <dbReference type="NCBI Taxonomy" id="67385"/>
    <lineage>
        <taxon>Bacteria</taxon>
        <taxon>Bacillati</taxon>
        <taxon>Actinomycetota</taxon>
        <taxon>Actinomycetes</taxon>
        <taxon>Kitasatosporales</taxon>
        <taxon>Streptomycetaceae</taxon>
        <taxon>Streptomyces</taxon>
    </lineage>
</organism>
<protein>
    <submittedName>
        <fullName evidence="2">Uncharacterized protein</fullName>
    </submittedName>
</protein>
<feature type="transmembrane region" description="Helical" evidence="1">
    <location>
        <begin position="139"/>
        <end position="158"/>
    </location>
</feature>
<feature type="transmembrane region" description="Helical" evidence="1">
    <location>
        <begin position="78"/>
        <end position="99"/>
    </location>
</feature>
<evidence type="ECO:0000313" key="2">
    <source>
        <dbReference type="EMBL" id="GHI83349.1"/>
    </source>
</evidence>
<dbReference type="EMBL" id="BNEE01000004">
    <property type="protein sequence ID" value="GHI83349.1"/>
    <property type="molecule type" value="Genomic_DNA"/>
</dbReference>
<accession>A0A919GX93</accession>
<reference evidence="2" key="1">
    <citation type="submission" date="2020-09" db="EMBL/GenBank/DDBJ databases">
        <title>Whole genome shotgun sequence of Streptomyces xanthophaeus NBRC 12829.</title>
        <authorList>
            <person name="Komaki H."/>
            <person name="Tamura T."/>
        </authorList>
    </citation>
    <scope>NUCLEOTIDE SEQUENCE</scope>
    <source>
        <strain evidence="2">NBRC 12829</strain>
    </source>
</reference>
<sequence>MPLQLTPSAPMDVSTFYALFSATCFTLVGLWWNVVQSHHDWMRDPALRRIVGGIYLSFLLPALMGLFAQVGGTDQPQIWRGAFIALALVGCACTVRLLSRGNGNRFLVWQQAGVAVLYALIAVVGAFPELARHVGLRPIQAEALMLIALIVLGHALVWRFMAGEGRPAEQA</sequence>
<name>A0A919GX93_9ACTN</name>
<keyword evidence="1" id="KW-0472">Membrane</keyword>
<feature type="transmembrane region" description="Helical" evidence="1">
    <location>
        <begin position="46"/>
        <end position="66"/>
    </location>
</feature>
<dbReference type="Proteomes" id="UP000600026">
    <property type="component" value="Unassembled WGS sequence"/>
</dbReference>
<gene>
    <name evidence="2" type="ORF">Sxan_07130</name>
</gene>